<evidence type="ECO:0000256" key="1">
    <source>
        <dbReference type="ARBA" id="ARBA00022908"/>
    </source>
</evidence>
<proteinExistence type="predicted"/>
<evidence type="ECO:0000256" key="3">
    <source>
        <dbReference type="ARBA" id="ARBA00023172"/>
    </source>
</evidence>
<dbReference type="SUPFAM" id="SSF53041">
    <property type="entry name" value="Resolvase-like"/>
    <property type="match status" value="1"/>
</dbReference>
<dbReference type="Proteomes" id="UP001299235">
    <property type="component" value="Unassembled WGS sequence"/>
</dbReference>
<dbReference type="RefSeq" id="WP_022117962.1">
    <property type="nucleotide sequence ID" value="NZ_JAJEQE010000077.1"/>
</dbReference>
<dbReference type="Pfam" id="PF00239">
    <property type="entry name" value="Resolvase"/>
    <property type="match status" value="1"/>
</dbReference>
<feature type="active site" description="O-(5'-phospho-DNA)-serine intermediate" evidence="4">
    <location>
        <position position="10"/>
    </location>
</feature>
<organism evidence="6 7">
    <name type="scientific">Hominisplanchenecus faecis</name>
    <dbReference type="NCBI Taxonomy" id="2885351"/>
    <lineage>
        <taxon>Bacteria</taxon>
        <taxon>Bacillati</taxon>
        <taxon>Bacillota</taxon>
        <taxon>Clostridia</taxon>
        <taxon>Lachnospirales</taxon>
        <taxon>Lachnospiraceae</taxon>
        <taxon>Hominisplanchenecus</taxon>
    </lineage>
</organism>
<evidence type="ECO:0000256" key="4">
    <source>
        <dbReference type="PROSITE-ProRule" id="PRU10137"/>
    </source>
</evidence>
<evidence type="ECO:0000256" key="2">
    <source>
        <dbReference type="ARBA" id="ARBA00023125"/>
    </source>
</evidence>
<name>A0ABS8EZI3_9FIRM</name>
<evidence type="ECO:0000313" key="7">
    <source>
        <dbReference type="Proteomes" id="UP001299235"/>
    </source>
</evidence>
<comment type="caution">
    <text evidence="6">The sequence shown here is derived from an EMBL/GenBank/DDBJ whole genome shotgun (WGS) entry which is preliminary data.</text>
</comment>
<gene>
    <name evidence="6" type="ORF">LKD42_14405</name>
</gene>
<protein>
    <submittedName>
        <fullName evidence="6">Recombinase family protein</fullName>
    </submittedName>
</protein>
<accession>A0ABS8EZI3</accession>
<keyword evidence="2" id="KW-0238">DNA-binding</keyword>
<dbReference type="InterPro" id="IPR006118">
    <property type="entry name" value="Recombinase_CS"/>
</dbReference>
<dbReference type="PROSITE" id="PS51736">
    <property type="entry name" value="RECOMBINASES_3"/>
    <property type="match status" value="1"/>
</dbReference>
<evidence type="ECO:0000313" key="6">
    <source>
        <dbReference type="EMBL" id="MCC2150418.1"/>
    </source>
</evidence>
<reference evidence="6 7" key="1">
    <citation type="submission" date="2021-10" db="EMBL/GenBank/DDBJ databases">
        <title>Anaerobic single-cell dispensing facilitates the cultivation of human gut bacteria.</title>
        <authorList>
            <person name="Afrizal A."/>
        </authorList>
    </citation>
    <scope>NUCLEOTIDE SEQUENCE [LARGE SCALE GENOMIC DNA]</scope>
    <source>
        <strain evidence="6 7">CLA-AA-H246</strain>
    </source>
</reference>
<sequence length="58" mass="7057">MEQYAYIRVSTKEQHIDRQIMALKPYSISPKNIYCDYQSGKDFERPEYRKLIRKLKEG</sequence>
<feature type="domain" description="Resolvase/invertase-type recombinase catalytic" evidence="5">
    <location>
        <begin position="2"/>
        <end position="58"/>
    </location>
</feature>
<keyword evidence="7" id="KW-1185">Reference proteome</keyword>
<keyword evidence="1" id="KW-0229">DNA integration</keyword>
<dbReference type="EMBL" id="JAJEQE010000077">
    <property type="protein sequence ID" value="MCC2150418.1"/>
    <property type="molecule type" value="Genomic_DNA"/>
</dbReference>
<dbReference type="PROSITE" id="PS00397">
    <property type="entry name" value="RECOMBINASES_1"/>
    <property type="match status" value="1"/>
</dbReference>
<dbReference type="InterPro" id="IPR006119">
    <property type="entry name" value="Resolv_N"/>
</dbReference>
<keyword evidence="3" id="KW-0233">DNA recombination</keyword>
<evidence type="ECO:0000259" key="5">
    <source>
        <dbReference type="PROSITE" id="PS51736"/>
    </source>
</evidence>
<dbReference type="Gene3D" id="3.40.50.1390">
    <property type="entry name" value="Resolvase, N-terminal catalytic domain"/>
    <property type="match status" value="1"/>
</dbReference>
<dbReference type="InterPro" id="IPR036162">
    <property type="entry name" value="Resolvase-like_N_sf"/>
</dbReference>